<dbReference type="AlphaFoldDB" id="A0A9W6FGB1"/>
<dbReference type="EMBL" id="BSCH01000002">
    <property type="protein sequence ID" value="GLG88837.1"/>
    <property type="molecule type" value="Genomic_DNA"/>
</dbReference>
<reference evidence="1" key="2">
    <citation type="submission" date="2022-11" db="EMBL/GenBank/DDBJ databases">
        <title>Draft genome sequence of Sellimonas catena strain 18CBH55.</title>
        <authorList>
            <person name="Hisatomi A."/>
            <person name="Ohkuma M."/>
            <person name="Sakamoto M."/>
        </authorList>
    </citation>
    <scope>NUCLEOTIDE SEQUENCE</scope>
    <source>
        <strain evidence="1">18CBH55</strain>
    </source>
</reference>
<accession>A0A9W6FGB1</accession>
<dbReference type="RefSeq" id="WP_281844273.1">
    <property type="nucleotide sequence ID" value="NZ_BSCH01000002.1"/>
</dbReference>
<evidence type="ECO:0000313" key="2">
    <source>
        <dbReference type="Proteomes" id="UP001145094"/>
    </source>
</evidence>
<name>A0A9W6FGB1_9FIRM</name>
<reference evidence="1" key="3">
    <citation type="journal article" date="2023" name="Int. J. Syst. Evol. Microbiol.">
        <title>Sellimonas catena sp. nov., isolated from human faeces.</title>
        <authorList>
            <person name="Hisatomi A."/>
            <person name="Ohkuma M."/>
            <person name="Sakamoto M."/>
        </authorList>
    </citation>
    <scope>NUCLEOTIDE SEQUENCE</scope>
    <source>
        <strain evidence="1">18CBH55</strain>
    </source>
</reference>
<sequence length="184" mass="21509">MFDGNQDFTGVQANYLKDLCELRGNVPDRAAHNNFKIFNSYVDAYTVCPLIGYQYRRRIPMGSATDGDVGILLEQISKKKSELRFVYQILMLIDEDSEPDEEKRIFRAFKLSETSEEDKERIAENMKIFNEYFLGGVEVLHEQFVDECTDDDSYLRRMFEYVKKFNEEQDGEALKASIDSFLNK</sequence>
<dbReference type="Proteomes" id="UP001145094">
    <property type="component" value="Unassembled WGS sequence"/>
</dbReference>
<organism evidence="1 2">
    <name type="scientific">Sellimonas catena</name>
    <dbReference type="NCBI Taxonomy" id="2994035"/>
    <lineage>
        <taxon>Bacteria</taxon>
        <taxon>Bacillati</taxon>
        <taxon>Bacillota</taxon>
        <taxon>Clostridia</taxon>
        <taxon>Lachnospirales</taxon>
        <taxon>Lachnospiraceae</taxon>
        <taxon>Sellimonas</taxon>
    </lineage>
</organism>
<protein>
    <submittedName>
        <fullName evidence="1">Uncharacterized protein</fullName>
    </submittedName>
</protein>
<evidence type="ECO:0000313" key="1">
    <source>
        <dbReference type="EMBL" id="GLG88837.1"/>
    </source>
</evidence>
<reference evidence="1" key="1">
    <citation type="submission" date="2022-11" db="EMBL/GenBank/DDBJ databases">
        <title>Draft genome sequence of Sellimonas catena strain 18CBH55.</title>
        <authorList>
            <person name="Atsushi H."/>
            <person name="Moriya O."/>
            <person name="Mitsuo S."/>
        </authorList>
    </citation>
    <scope>NUCLEOTIDE SEQUENCE</scope>
    <source>
        <strain evidence="1">18CBH55</strain>
    </source>
</reference>
<gene>
    <name evidence="1" type="ORF">Selli2_02630</name>
</gene>
<comment type="caution">
    <text evidence="1">The sequence shown here is derived from an EMBL/GenBank/DDBJ whole genome shotgun (WGS) entry which is preliminary data.</text>
</comment>
<proteinExistence type="predicted"/>